<keyword evidence="3" id="KW-1133">Transmembrane helix</keyword>
<keyword evidence="3" id="KW-0812">Transmembrane</keyword>
<evidence type="ECO:0000256" key="1">
    <source>
        <dbReference type="SAM" id="Coils"/>
    </source>
</evidence>
<feature type="region of interest" description="Disordered" evidence="2">
    <location>
        <begin position="404"/>
        <end position="437"/>
    </location>
</feature>
<name>A0A815JLT6_9BILA</name>
<reference evidence="4" key="1">
    <citation type="submission" date="2021-02" db="EMBL/GenBank/DDBJ databases">
        <authorList>
            <person name="Nowell W R."/>
        </authorList>
    </citation>
    <scope>NUCLEOTIDE SEQUENCE</scope>
</reference>
<evidence type="ECO:0000256" key="2">
    <source>
        <dbReference type="SAM" id="MobiDB-lite"/>
    </source>
</evidence>
<feature type="transmembrane region" description="Helical" evidence="3">
    <location>
        <begin position="503"/>
        <end position="524"/>
    </location>
</feature>
<dbReference type="EMBL" id="CAJNOO010004513">
    <property type="protein sequence ID" value="CAF1383969.1"/>
    <property type="molecule type" value="Genomic_DNA"/>
</dbReference>
<feature type="compositionally biased region" description="Low complexity" evidence="2">
    <location>
        <begin position="404"/>
        <end position="425"/>
    </location>
</feature>
<sequence>LYKCHCCLHLICLYHLNIHAEITKQNNNRRLNNLRNELNTVVNTLKLIVEEKLLTIEHEQNLIKQAKKFLDISSSSIDELQNIFEKINQTIALNRLEGIMLKVEPLLLQTKYCSRVSDYNKENMNSNDEAEELKISKDDEYSTDIDHHFDGTVSLNERIESIQNQYVNEKEGKHKLKSYRYIFNTCPLTFDGAYGLTKANHSIKFCEHETTRRIELYFHFTRKHQLKKLYAQRLVQAIANNQDPHITKLFNENEDVLDHFYKVQCPFVYGNVNTLNNSRRKVNILPCQHRLVVLYKLKHHLRATHKISNSLAQKLTSQFFPNPILHGQVLTSGIPLSSPSGTEPAWEHELGSAKTLRERSMKRKQQDKDLIDKKFNLTIRGALDEKEVDDNLINIDRALSGSNHSNSSIHSHYNNNHYHQTNNNSRHTNNLPTNDHIDSRSRRHLHDFFSDTQYNNRNWKEKSSTKDNKSLQLPILLLGDYDYDDYHCQVYLTNWRGIARGTLFVWLPSVLLTMVIYAYTMRYIRCHVSKFTLLQKKRIDRDFTVIRRILWLIIFIVLFGIPACSTTIVYYIFGYVGWWANHLTWLTFILSFSGMSIVHTYYAPHIRALLSGTRN</sequence>
<evidence type="ECO:0000313" key="5">
    <source>
        <dbReference type="Proteomes" id="UP000663882"/>
    </source>
</evidence>
<keyword evidence="1" id="KW-0175">Coiled coil</keyword>
<accession>A0A815JLT6</accession>
<dbReference type="OrthoDB" id="10072532at2759"/>
<evidence type="ECO:0000256" key="3">
    <source>
        <dbReference type="SAM" id="Phobius"/>
    </source>
</evidence>
<evidence type="ECO:0000313" key="4">
    <source>
        <dbReference type="EMBL" id="CAF1383969.1"/>
    </source>
</evidence>
<proteinExistence type="predicted"/>
<feature type="transmembrane region" description="Helical" evidence="3">
    <location>
        <begin position="545"/>
        <end position="573"/>
    </location>
</feature>
<feature type="coiled-coil region" evidence="1">
    <location>
        <begin position="17"/>
        <end position="51"/>
    </location>
</feature>
<dbReference type="Proteomes" id="UP000663882">
    <property type="component" value="Unassembled WGS sequence"/>
</dbReference>
<gene>
    <name evidence="4" type="ORF">RFH988_LOCUS33998</name>
</gene>
<comment type="caution">
    <text evidence="4">The sequence shown here is derived from an EMBL/GenBank/DDBJ whole genome shotgun (WGS) entry which is preliminary data.</text>
</comment>
<dbReference type="AlphaFoldDB" id="A0A815JLT6"/>
<protein>
    <submittedName>
        <fullName evidence="4">Uncharacterized protein</fullName>
    </submittedName>
</protein>
<organism evidence="4 5">
    <name type="scientific">Rotaria sordida</name>
    <dbReference type="NCBI Taxonomy" id="392033"/>
    <lineage>
        <taxon>Eukaryota</taxon>
        <taxon>Metazoa</taxon>
        <taxon>Spiralia</taxon>
        <taxon>Gnathifera</taxon>
        <taxon>Rotifera</taxon>
        <taxon>Eurotatoria</taxon>
        <taxon>Bdelloidea</taxon>
        <taxon>Philodinida</taxon>
        <taxon>Philodinidae</taxon>
        <taxon>Rotaria</taxon>
    </lineage>
</organism>
<feature type="non-terminal residue" evidence="4">
    <location>
        <position position="1"/>
    </location>
</feature>
<feature type="transmembrane region" description="Helical" evidence="3">
    <location>
        <begin position="585"/>
        <end position="604"/>
    </location>
</feature>
<keyword evidence="3" id="KW-0472">Membrane</keyword>